<reference evidence="2" key="1">
    <citation type="submission" date="2020-11" db="EMBL/GenBank/DDBJ databases">
        <authorList>
            <consortium name="DOE Joint Genome Institute"/>
            <person name="Ahrendt S."/>
            <person name="Riley R."/>
            <person name="Andreopoulos W."/>
            <person name="Labutti K."/>
            <person name="Pangilinan J."/>
            <person name="Ruiz-Duenas F.J."/>
            <person name="Barrasa J.M."/>
            <person name="Sanchez-Garcia M."/>
            <person name="Camarero S."/>
            <person name="Miyauchi S."/>
            <person name="Serrano A."/>
            <person name="Linde D."/>
            <person name="Babiker R."/>
            <person name="Drula E."/>
            <person name="Ayuso-Fernandez I."/>
            <person name="Pacheco R."/>
            <person name="Padilla G."/>
            <person name="Ferreira P."/>
            <person name="Barriuso J."/>
            <person name="Kellner H."/>
            <person name="Castanera R."/>
            <person name="Alfaro M."/>
            <person name="Ramirez L."/>
            <person name="Pisabarro A.G."/>
            <person name="Kuo A."/>
            <person name="Tritt A."/>
            <person name="Lipzen A."/>
            <person name="He G."/>
            <person name="Yan M."/>
            <person name="Ng V."/>
            <person name="Cullen D."/>
            <person name="Martin F."/>
            <person name="Rosso M.-N."/>
            <person name="Henrissat B."/>
            <person name="Hibbett D."/>
            <person name="Martinez A.T."/>
            <person name="Grigoriev I.V."/>
        </authorList>
    </citation>
    <scope>NUCLEOTIDE SEQUENCE</scope>
    <source>
        <strain evidence="2">AH 40177</strain>
    </source>
</reference>
<accession>A0A9P5UFK3</accession>
<keyword evidence="3" id="KW-1185">Reference proteome</keyword>
<dbReference type="Proteomes" id="UP000772434">
    <property type="component" value="Unassembled WGS sequence"/>
</dbReference>
<feature type="region of interest" description="Disordered" evidence="1">
    <location>
        <begin position="165"/>
        <end position="187"/>
    </location>
</feature>
<evidence type="ECO:0000256" key="1">
    <source>
        <dbReference type="SAM" id="MobiDB-lite"/>
    </source>
</evidence>
<protein>
    <submittedName>
        <fullName evidence="2">Uncharacterized protein</fullName>
    </submittedName>
</protein>
<proteinExistence type="predicted"/>
<dbReference type="EMBL" id="JADNRY010000004">
    <property type="protein sequence ID" value="KAF9077374.1"/>
    <property type="molecule type" value="Genomic_DNA"/>
</dbReference>
<dbReference type="OrthoDB" id="2909371at2759"/>
<sequence length="187" mass="20753">MVSDNPDAKIKLFEPASGLCSLFLVRLGAIPGAFCKKISSLAVDSVDGDISNVLKHAPSPKELTLGERRYFHPLPPVSPCAPPRLCTDVSTLKLELRHNGSDLALADAVFSSFTFPSLSCLVITSDIAYPYQGAWPEANLEVFLRRSSCNLTKFEVKKCFSQRHRSHRRSQTHAITRESSRRRYAGF</sequence>
<comment type="caution">
    <text evidence="2">The sequence shown here is derived from an EMBL/GenBank/DDBJ whole genome shotgun (WGS) entry which is preliminary data.</text>
</comment>
<name>A0A9P5UFK3_9AGAR</name>
<organism evidence="2 3">
    <name type="scientific">Rhodocollybia butyracea</name>
    <dbReference type="NCBI Taxonomy" id="206335"/>
    <lineage>
        <taxon>Eukaryota</taxon>
        <taxon>Fungi</taxon>
        <taxon>Dikarya</taxon>
        <taxon>Basidiomycota</taxon>
        <taxon>Agaricomycotina</taxon>
        <taxon>Agaricomycetes</taxon>
        <taxon>Agaricomycetidae</taxon>
        <taxon>Agaricales</taxon>
        <taxon>Marasmiineae</taxon>
        <taxon>Omphalotaceae</taxon>
        <taxon>Rhodocollybia</taxon>
    </lineage>
</organism>
<evidence type="ECO:0000313" key="3">
    <source>
        <dbReference type="Proteomes" id="UP000772434"/>
    </source>
</evidence>
<dbReference type="AlphaFoldDB" id="A0A9P5UFK3"/>
<evidence type="ECO:0000313" key="2">
    <source>
        <dbReference type="EMBL" id="KAF9077374.1"/>
    </source>
</evidence>
<gene>
    <name evidence="2" type="ORF">BDP27DRAFT_608020</name>
</gene>